<gene>
    <name evidence="2" type="ORF">FYJ29_05050</name>
</gene>
<accession>A0A6L5XEH7</accession>
<dbReference type="InterPro" id="IPR007421">
    <property type="entry name" value="Schlafen_AlbA_2_dom"/>
</dbReference>
<evidence type="ECO:0000259" key="1">
    <source>
        <dbReference type="Pfam" id="PF04326"/>
    </source>
</evidence>
<keyword evidence="2" id="KW-0067">ATP-binding</keyword>
<dbReference type="EMBL" id="VULT01000006">
    <property type="protein sequence ID" value="MSS17132.1"/>
    <property type="molecule type" value="Genomic_DNA"/>
</dbReference>
<keyword evidence="3" id="KW-1185">Reference proteome</keyword>
<feature type="domain" description="Schlafen AlbA-2" evidence="1">
    <location>
        <begin position="27"/>
        <end position="140"/>
    </location>
</feature>
<keyword evidence="2" id="KW-0547">Nucleotide-binding</keyword>
<dbReference type="Pfam" id="PF04326">
    <property type="entry name" value="SLFN_AlbA_2"/>
    <property type="match status" value="1"/>
</dbReference>
<name>A0A6L5XEH7_9BACT</name>
<proteinExistence type="predicted"/>
<dbReference type="PANTHER" id="PTHR30595:SF6">
    <property type="entry name" value="SCHLAFEN ALBA-2 DOMAIN-CONTAINING PROTEIN"/>
    <property type="match status" value="1"/>
</dbReference>
<evidence type="ECO:0000313" key="3">
    <source>
        <dbReference type="Proteomes" id="UP000483362"/>
    </source>
</evidence>
<comment type="caution">
    <text evidence="2">The sequence shown here is derived from an EMBL/GenBank/DDBJ whole genome shotgun (WGS) entry which is preliminary data.</text>
</comment>
<reference evidence="2 3" key="1">
    <citation type="submission" date="2019-08" db="EMBL/GenBank/DDBJ databases">
        <title>In-depth cultivation of the pig gut microbiome towards novel bacterial diversity and tailored functional studies.</title>
        <authorList>
            <person name="Wylensek D."/>
            <person name="Hitch T.C.A."/>
            <person name="Clavel T."/>
        </authorList>
    </citation>
    <scope>NUCLEOTIDE SEQUENCE [LARGE SCALE GENOMIC DNA]</scope>
    <source>
        <strain evidence="2 3">Oil-RF-744-WCA-WT-10</strain>
    </source>
</reference>
<dbReference type="GO" id="GO:0005524">
    <property type="term" value="F:ATP binding"/>
    <property type="evidence" value="ECO:0007669"/>
    <property type="project" value="UniProtKB-KW"/>
</dbReference>
<dbReference type="InterPro" id="IPR038461">
    <property type="entry name" value="Schlafen_AlbA_2_dom_sf"/>
</dbReference>
<dbReference type="Proteomes" id="UP000483362">
    <property type="component" value="Unassembled WGS sequence"/>
</dbReference>
<sequence length="224" mass="24908">MDSGLFCSHHAAVKGKGYIADLIAQGEHEHQDFKYQISDARKIARSISAFANNSGGRLLIGVKDNGHVVGVKSDEEIYMIEQAASMYCRPEQQVKFELFKVDGKTVLKVDIAEASLKPVKAPDEKGLWKAFYRVADENVLASSMHVKVMQHQSQLRDNDALLSLSPIEQQLIDYLSTHGGITIDGYMRLAHVSRRSAEATVISLCEMKVVDLTYHDGQCLITRT</sequence>
<evidence type="ECO:0000313" key="2">
    <source>
        <dbReference type="EMBL" id="MSS17132.1"/>
    </source>
</evidence>
<dbReference type="PANTHER" id="PTHR30595">
    <property type="entry name" value="GLPR-RELATED TRANSCRIPTIONAL REPRESSOR"/>
    <property type="match status" value="1"/>
</dbReference>
<dbReference type="AlphaFoldDB" id="A0A6L5XEH7"/>
<protein>
    <submittedName>
        <fullName evidence="2">ATP-binding protein</fullName>
    </submittedName>
</protein>
<organism evidence="2 3">
    <name type="scientific">Sodaliphilus pleomorphus</name>
    <dbReference type="NCBI Taxonomy" id="2606626"/>
    <lineage>
        <taxon>Bacteria</taxon>
        <taxon>Pseudomonadati</taxon>
        <taxon>Bacteroidota</taxon>
        <taxon>Bacteroidia</taxon>
        <taxon>Bacteroidales</taxon>
        <taxon>Muribaculaceae</taxon>
        <taxon>Sodaliphilus</taxon>
    </lineage>
</organism>
<dbReference type="Gene3D" id="3.30.950.30">
    <property type="entry name" value="Schlafen, AAA domain"/>
    <property type="match status" value="1"/>
</dbReference>